<name>A0AAU7VMX5_9FIRM</name>
<dbReference type="AlphaFoldDB" id="A0AAU7VMX5"/>
<dbReference type="RefSeq" id="WP_350344250.1">
    <property type="nucleotide sequence ID" value="NZ_CP158367.1"/>
</dbReference>
<organism evidence="1">
    <name type="scientific">Proteinivorax tanatarense</name>
    <dbReference type="NCBI Taxonomy" id="1260629"/>
    <lineage>
        <taxon>Bacteria</taxon>
        <taxon>Bacillati</taxon>
        <taxon>Bacillota</taxon>
        <taxon>Clostridia</taxon>
        <taxon>Eubacteriales</taxon>
        <taxon>Proteinivoracaceae</taxon>
        <taxon>Proteinivorax</taxon>
    </lineage>
</organism>
<gene>
    <name evidence="1" type="ORF">PRVXT_000642</name>
</gene>
<dbReference type="EMBL" id="CP158367">
    <property type="protein sequence ID" value="XBX75506.1"/>
    <property type="molecule type" value="Genomic_DNA"/>
</dbReference>
<protein>
    <submittedName>
        <fullName evidence="1">Uncharacterized protein</fullName>
    </submittedName>
</protein>
<reference evidence="1" key="2">
    <citation type="submission" date="2024-06" db="EMBL/GenBank/DDBJ databases">
        <authorList>
            <person name="Petrova K.O."/>
            <person name="Toshchakov S.V."/>
            <person name="Boltjanskaja Y.V."/>
            <person name="Kevbrin V."/>
        </authorList>
    </citation>
    <scope>NUCLEOTIDE SEQUENCE</scope>
    <source>
        <strain evidence="1">Z-910T</strain>
    </source>
</reference>
<sequence>MSKNRLVKALILFMAIGGIIAVRNVHADTFGELIDFESIDEIKNIRINIFTSGEEDGKSNILDTEYREHNKEVLKDIVKNNLDLSIDSRVLYPPYHEGEEVYSLYINFLREDGERISKIIYITEQKIQVFSQRRLGYYLVDDNELFYELQKGDLRWAR</sequence>
<reference evidence="1" key="1">
    <citation type="journal article" date="2013" name="Extremophiles">
        <title>Proteinivorax tanatarense gen. nov., sp. nov., an anaerobic, haloalkaliphilic, proteolytic bacterium isolated from a decaying algal bloom, and proposal of Proteinivoraceae fam. nov.</title>
        <authorList>
            <person name="Kevbrin V."/>
            <person name="Boltyanskaya Y."/>
            <person name="Zhilina T."/>
            <person name="Kolganova T."/>
            <person name="Lavrentjeva E."/>
            <person name="Kuznetsov B."/>
        </authorList>
    </citation>
    <scope>NUCLEOTIDE SEQUENCE</scope>
    <source>
        <strain evidence="1">Z-910T</strain>
    </source>
</reference>
<proteinExistence type="predicted"/>
<evidence type="ECO:0000313" key="1">
    <source>
        <dbReference type="EMBL" id="XBX75506.1"/>
    </source>
</evidence>
<accession>A0AAU7VMX5</accession>